<sequence>MWVHGVHRCGKLWSRNAALNKGARRFFGHFVDRSTSLSLVQLRTDLVGRSASFGEPVLVDRLARRVRYLRVSLTDRCSMRCTYCMPSEGIEHVPRSEILSLEEVVRVVESFAAWGVERVRLTGGEPTLRRGLVWLVEQLSQRRSASGRPLEVVMTTNGELLERFAAPLAAAGLSALTVSLDSLDPARFASITRRDRLAQVLAGIEAARAAALPLKLNTVAVRGFNDDELGALCRFAWAHGATPRFIELMPMAGGRLFVPGELMPAAAIRARVGAELGAKIELGAQPDGPYGPAQYFVVRGGAHDGRRFGTIAAMTENFCASCNRLRVSATGQLHACLARDDAGDLRRAMRSGEPGRLEQVVRSALGDKRDTHGFERDGSGGPTKAMISIGG</sequence>
<feature type="binding site" evidence="10">
    <location>
        <position position="249"/>
    </location>
    <ligand>
        <name>S-adenosyl-L-methionine</name>
        <dbReference type="ChEBI" id="CHEBI:59789"/>
    </ligand>
</feature>
<keyword evidence="5 10" id="KW-0408">Iron</keyword>
<organism evidence="13 14">
    <name type="scientific">Enhygromyxa salina</name>
    <dbReference type="NCBI Taxonomy" id="215803"/>
    <lineage>
        <taxon>Bacteria</taxon>
        <taxon>Pseudomonadati</taxon>
        <taxon>Myxococcota</taxon>
        <taxon>Polyangia</taxon>
        <taxon>Nannocystales</taxon>
        <taxon>Nannocystaceae</taxon>
        <taxon>Enhygromyxa</taxon>
    </lineage>
</organism>
<feature type="binding site" evidence="10">
    <location>
        <begin position="324"/>
        <end position="326"/>
    </location>
    <ligand>
        <name>GTP</name>
        <dbReference type="ChEBI" id="CHEBI:37565"/>
    </ligand>
</feature>
<dbReference type="CDD" id="cd21117">
    <property type="entry name" value="Twitch_MoaA"/>
    <property type="match status" value="1"/>
</dbReference>
<dbReference type="InterPro" id="IPR007197">
    <property type="entry name" value="rSAM"/>
</dbReference>
<feature type="binding site" evidence="10">
    <location>
        <position position="77"/>
    </location>
    <ligand>
        <name>[4Fe-4S] cluster</name>
        <dbReference type="ChEBI" id="CHEBI:49883"/>
        <label>1</label>
        <note>4Fe-4S-S-AdoMet</note>
    </ligand>
</feature>
<dbReference type="HAMAP" id="MF_01225_B">
    <property type="entry name" value="MoaA_B"/>
    <property type="match status" value="1"/>
</dbReference>
<dbReference type="Gene3D" id="3.20.20.70">
    <property type="entry name" value="Aldolase class I"/>
    <property type="match status" value="1"/>
</dbReference>
<keyword evidence="4 10" id="KW-0547">Nucleotide-binding</keyword>
<feature type="binding site" evidence="10">
    <location>
        <position position="81"/>
    </location>
    <ligand>
        <name>[4Fe-4S] cluster</name>
        <dbReference type="ChEBI" id="CHEBI:49883"/>
        <label>1</label>
        <note>4Fe-4S-S-AdoMet</note>
    </ligand>
</feature>
<accession>A0A2S9Y020</accession>
<dbReference type="InterPro" id="IPR058240">
    <property type="entry name" value="rSAM_sf"/>
</dbReference>
<comment type="subunit">
    <text evidence="10">Monomer and homodimer.</text>
</comment>
<name>A0A2S9Y020_9BACT</name>
<dbReference type="UniPathway" id="UPA00344"/>
<dbReference type="SFLD" id="SFLDG01383">
    <property type="entry name" value="cyclic_pyranopterin_phosphate"/>
    <property type="match status" value="1"/>
</dbReference>
<evidence type="ECO:0000256" key="7">
    <source>
        <dbReference type="ARBA" id="ARBA00023134"/>
    </source>
</evidence>
<dbReference type="EMBL" id="PVNK01000146">
    <property type="protein sequence ID" value="PRP98320.1"/>
    <property type="molecule type" value="Genomic_DNA"/>
</dbReference>
<evidence type="ECO:0000256" key="3">
    <source>
        <dbReference type="ARBA" id="ARBA00022723"/>
    </source>
</evidence>
<dbReference type="GO" id="GO:0046872">
    <property type="term" value="F:metal ion binding"/>
    <property type="evidence" value="ECO:0007669"/>
    <property type="project" value="UniProtKB-KW"/>
</dbReference>
<dbReference type="PANTHER" id="PTHR22960:SF0">
    <property type="entry name" value="MOLYBDENUM COFACTOR BIOSYNTHESIS PROTEIN 1"/>
    <property type="match status" value="1"/>
</dbReference>
<proteinExistence type="inferred from homology"/>
<evidence type="ECO:0000256" key="8">
    <source>
        <dbReference type="ARBA" id="ARBA00023150"/>
    </source>
</evidence>
<dbReference type="SMART" id="SM00729">
    <property type="entry name" value="Elp3"/>
    <property type="match status" value="1"/>
</dbReference>
<dbReference type="InterPro" id="IPR013483">
    <property type="entry name" value="MoaA"/>
</dbReference>
<keyword evidence="3 10" id="KW-0479">Metal-binding</keyword>
<evidence type="ECO:0000256" key="6">
    <source>
        <dbReference type="ARBA" id="ARBA00023014"/>
    </source>
</evidence>
<dbReference type="InterPro" id="IPR010505">
    <property type="entry name" value="MoaA_twitch"/>
</dbReference>
<dbReference type="GO" id="GO:0061798">
    <property type="term" value="F:GTP 3',8'-cyclase activity"/>
    <property type="evidence" value="ECO:0007669"/>
    <property type="project" value="UniProtKB-UniRule"/>
</dbReference>
<feature type="region of interest" description="Disordered" evidence="11">
    <location>
        <begin position="367"/>
        <end position="391"/>
    </location>
</feature>
<dbReference type="InterPro" id="IPR040064">
    <property type="entry name" value="MoaA-like"/>
</dbReference>
<dbReference type="PROSITE" id="PS51918">
    <property type="entry name" value="RADICAL_SAM"/>
    <property type="match status" value="1"/>
</dbReference>
<reference evidence="13 14" key="1">
    <citation type="submission" date="2018-03" db="EMBL/GenBank/DDBJ databases">
        <title>Draft Genome Sequences of the Obligatory Marine Myxobacteria Enhygromyxa salina SWB005.</title>
        <authorList>
            <person name="Poehlein A."/>
            <person name="Moghaddam J.A."/>
            <person name="Harms H."/>
            <person name="Alanjari M."/>
            <person name="Koenig G.M."/>
            <person name="Daniel R."/>
            <person name="Schaeberle T.F."/>
        </authorList>
    </citation>
    <scope>NUCLEOTIDE SEQUENCE [LARGE SCALE GENOMIC DNA]</scope>
    <source>
        <strain evidence="13 14">SWB005</strain>
    </source>
</reference>
<dbReference type="SFLD" id="SFLDS00029">
    <property type="entry name" value="Radical_SAM"/>
    <property type="match status" value="1"/>
</dbReference>
<evidence type="ECO:0000256" key="10">
    <source>
        <dbReference type="HAMAP-Rule" id="MF_01225"/>
    </source>
</evidence>
<keyword evidence="14" id="KW-1185">Reference proteome</keyword>
<dbReference type="InterPro" id="IPR050105">
    <property type="entry name" value="MoCo_biosynth_MoaA/MoaC"/>
</dbReference>
<feature type="binding site" evidence="10">
    <location>
        <position position="70"/>
    </location>
    <ligand>
        <name>GTP</name>
        <dbReference type="ChEBI" id="CHEBI:37565"/>
    </ligand>
</feature>
<dbReference type="Proteomes" id="UP000237968">
    <property type="component" value="Unassembled WGS sequence"/>
</dbReference>
<dbReference type="GO" id="GO:1904047">
    <property type="term" value="F:S-adenosyl-L-methionine binding"/>
    <property type="evidence" value="ECO:0007669"/>
    <property type="project" value="UniProtKB-UniRule"/>
</dbReference>
<comment type="pathway">
    <text evidence="10">Cofactor biosynthesis; molybdopterin biosynthesis.</text>
</comment>
<dbReference type="CDD" id="cd01335">
    <property type="entry name" value="Radical_SAM"/>
    <property type="match status" value="1"/>
</dbReference>
<feature type="binding site" evidence="10">
    <location>
        <position position="120"/>
    </location>
    <ligand>
        <name>GTP</name>
        <dbReference type="ChEBI" id="CHEBI:37565"/>
    </ligand>
</feature>
<keyword evidence="7 10" id="KW-0342">GTP-binding</keyword>
<feature type="binding site" evidence="10">
    <location>
        <position position="322"/>
    </location>
    <ligand>
        <name>[4Fe-4S] cluster</name>
        <dbReference type="ChEBI" id="CHEBI:49883"/>
        <label>2</label>
        <note>4Fe-4S-substrate</note>
    </ligand>
</feature>
<dbReference type="PANTHER" id="PTHR22960">
    <property type="entry name" value="MOLYBDOPTERIN COFACTOR SYNTHESIS PROTEIN A"/>
    <property type="match status" value="1"/>
</dbReference>
<keyword evidence="9 10" id="KW-0456">Lyase</keyword>
<dbReference type="SUPFAM" id="SSF102114">
    <property type="entry name" value="Radical SAM enzymes"/>
    <property type="match status" value="1"/>
</dbReference>
<gene>
    <name evidence="13" type="primary">moaA_1</name>
    <name evidence="10" type="synonym">moaA</name>
    <name evidence="13" type="ORF">ENSA5_30530</name>
</gene>
<evidence type="ECO:0000256" key="1">
    <source>
        <dbReference type="ARBA" id="ARBA00022485"/>
    </source>
</evidence>
<feature type="binding site" evidence="10">
    <location>
        <position position="336"/>
    </location>
    <ligand>
        <name>[4Fe-4S] cluster</name>
        <dbReference type="ChEBI" id="CHEBI:49883"/>
        <label>2</label>
        <note>4Fe-4S-substrate</note>
    </ligand>
</feature>
<evidence type="ECO:0000313" key="14">
    <source>
        <dbReference type="Proteomes" id="UP000237968"/>
    </source>
</evidence>
<comment type="catalytic activity">
    <reaction evidence="10">
        <text>GTP + AH2 + S-adenosyl-L-methionine = (8S)-3',8-cyclo-7,8-dihydroguanosine 5'-triphosphate + 5'-deoxyadenosine + L-methionine + A + H(+)</text>
        <dbReference type="Rhea" id="RHEA:49576"/>
        <dbReference type="ChEBI" id="CHEBI:13193"/>
        <dbReference type="ChEBI" id="CHEBI:15378"/>
        <dbReference type="ChEBI" id="CHEBI:17319"/>
        <dbReference type="ChEBI" id="CHEBI:17499"/>
        <dbReference type="ChEBI" id="CHEBI:37565"/>
        <dbReference type="ChEBI" id="CHEBI:57844"/>
        <dbReference type="ChEBI" id="CHEBI:59789"/>
        <dbReference type="ChEBI" id="CHEBI:131766"/>
        <dbReference type="EC" id="4.1.99.22"/>
    </reaction>
</comment>
<evidence type="ECO:0000256" key="9">
    <source>
        <dbReference type="ARBA" id="ARBA00023239"/>
    </source>
</evidence>
<feature type="binding site" evidence="10">
    <location>
        <position position="155"/>
    </location>
    <ligand>
        <name>GTP</name>
        <dbReference type="ChEBI" id="CHEBI:37565"/>
    </ligand>
</feature>
<comment type="caution">
    <text evidence="13">The sequence shown here is derived from an EMBL/GenBank/DDBJ whole genome shotgun (WGS) entry which is preliminary data.</text>
</comment>
<evidence type="ECO:0000313" key="13">
    <source>
        <dbReference type="EMBL" id="PRP98320.1"/>
    </source>
</evidence>
<feature type="binding site" evidence="10">
    <location>
        <position position="84"/>
    </location>
    <ligand>
        <name>[4Fe-4S] cluster</name>
        <dbReference type="ChEBI" id="CHEBI:49883"/>
        <label>1</label>
        <note>4Fe-4S-S-AdoMet</note>
    </ligand>
</feature>
<keyword evidence="6 10" id="KW-0411">Iron-sulfur</keyword>
<feature type="binding site" evidence="10">
    <location>
        <position position="83"/>
    </location>
    <ligand>
        <name>S-adenosyl-L-methionine</name>
        <dbReference type="ChEBI" id="CHEBI:59789"/>
    </ligand>
</feature>
<dbReference type="InterPro" id="IPR006638">
    <property type="entry name" value="Elp3/MiaA/NifB-like_rSAM"/>
</dbReference>
<dbReference type="GO" id="GO:0051539">
    <property type="term" value="F:4 iron, 4 sulfur cluster binding"/>
    <property type="evidence" value="ECO:0007669"/>
    <property type="project" value="UniProtKB-UniRule"/>
</dbReference>
<keyword evidence="1 10" id="KW-0004">4Fe-4S</keyword>
<dbReference type="InterPro" id="IPR013785">
    <property type="entry name" value="Aldolase_TIM"/>
</dbReference>
<dbReference type="Pfam" id="PF04055">
    <property type="entry name" value="Radical_SAM"/>
    <property type="match status" value="1"/>
</dbReference>
<dbReference type="AlphaFoldDB" id="A0A2S9Y020"/>
<dbReference type="GO" id="GO:0006777">
    <property type="term" value="P:Mo-molybdopterin cofactor biosynthetic process"/>
    <property type="evidence" value="ECO:0007669"/>
    <property type="project" value="UniProtKB-UniRule"/>
</dbReference>
<dbReference type="GO" id="GO:0005525">
    <property type="term" value="F:GTP binding"/>
    <property type="evidence" value="ECO:0007669"/>
    <property type="project" value="UniProtKB-UniRule"/>
</dbReference>
<feature type="domain" description="Radical SAM core" evidence="12">
    <location>
        <begin position="61"/>
        <end position="285"/>
    </location>
</feature>
<dbReference type="Pfam" id="PF06463">
    <property type="entry name" value="Mob_synth_C"/>
    <property type="match status" value="1"/>
</dbReference>
<dbReference type="GO" id="GO:0061799">
    <property type="term" value="F:cyclic pyranopterin monophosphate synthase activity"/>
    <property type="evidence" value="ECO:0007669"/>
    <property type="project" value="TreeGrafter"/>
</dbReference>
<feature type="binding site" evidence="10">
    <location>
        <position position="179"/>
    </location>
    <ligand>
        <name>S-adenosyl-L-methionine</name>
        <dbReference type="ChEBI" id="CHEBI:59789"/>
    </ligand>
</feature>
<keyword evidence="8 10" id="KW-0501">Molybdenum cofactor biosynthesis</keyword>
<dbReference type="SFLD" id="SFLDG01386">
    <property type="entry name" value="main_SPASM_domain-containing"/>
    <property type="match status" value="1"/>
</dbReference>
<feature type="binding site" evidence="10">
    <location>
        <position position="215"/>
    </location>
    <ligand>
        <name>GTP</name>
        <dbReference type="ChEBI" id="CHEBI:37565"/>
    </ligand>
</feature>
<protein>
    <recommendedName>
        <fullName evidence="10">GTP 3',8-cyclase</fullName>
        <ecNumber evidence="10">4.1.99.22</ecNumber>
    </recommendedName>
    <alternativeName>
        <fullName evidence="10">Molybdenum cofactor biosynthesis protein A</fullName>
    </alternativeName>
</protein>
<evidence type="ECO:0000259" key="12">
    <source>
        <dbReference type="PROSITE" id="PS51918"/>
    </source>
</evidence>
<feature type="binding site" evidence="10">
    <location>
        <position position="319"/>
    </location>
    <ligand>
        <name>[4Fe-4S] cluster</name>
        <dbReference type="ChEBI" id="CHEBI:49883"/>
        <label>2</label>
        <note>4Fe-4S-substrate</note>
    </ligand>
</feature>
<comment type="function">
    <text evidence="10">Catalyzes the cyclization of GTP to (8S)-3',8-cyclo-7,8-dihydroguanosine 5'-triphosphate.</text>
</comment>
<comment type="similarity">
    <text evidence="10">Belongs to the radical SAM superfamily. MoaA family.</text>
</comment>
<evidence type="ECO:0000256" key="11">
    <source>
        <dbReference type="SAM" id="MobiDB-lite"/>
    </source>
</evidence>
<comment type="cofactor">
    <cofactor evidence="10">
        <name>[4Fe-4S] cluster</name>
        <dbReference type="ChEBI" id="CHEBI:49883"/>
    </cofactor>
    <text evidence="10">Binds 2 [4Fe-4S] clusters. Binds 1 [4Fe-4S] cluster coordinated with 3 cysteines and an exchangeable S-adenosyl-L-methionine and 1 [4Fe-4S] cluster coordinated with 3 cysteines and the GTP-derived substrate.</text>
</comment>
<feature type="compositionally biased region" description="Basic and acidic residues" evidence="11">
    <location>
        <begin position="367"/>
        <end position="378"/>
    </location>
</feature>
<evidence type="ECO:0000256" key="4">
    <source>
        <dbReference type="ARBA" id="ARBA00022741"/>
    </source>
</evidence>
<keyword evidence="2 10" id="KW-0949">S-adenosyl-L-methionine</keyword>
<dbReference type="SFLD" id="SFLDG01067">
    <property type="entry name" value="SPASM/twitch_domain_containing"/>
    <property type="match status" value="1"/>
</dbReference>
<dbReference type="OrthoDB" id="9763993at2"/>
<feature type="binding site" evidence="10">
    <location>
        <position position="124"/>
    </location>
    <ligand>
        <name>S-adenosyl-L-methionine</name>
        <dbReference type="ChEBI" id="CHEBI:59789"/>
    </ligand>
</feature>
<evidence type="ECO:0000256" key="2">
    <source>
        <dbReference type="ARBA" id="ARBA00022691"/>
    </source>
</evidence>
<dbReference type="EC" id="4.1.99.22" evidence="10"/>
<evidence type="ECO:0000256" key="5">
    <source>
        <dbReference type="ARBA" id="ARBA00023004"/>
    </source>
</evidence>
<dbReference type="NCBIfam" id="TIGR02666">
    <property type="entry name" value="moaA"/>
    <property type="match status" value="1"/>
</dbReference>